<evidence type="ECO:0000313" key="1">
    <source>
        <dbReference type="EnsemblPlants" id="Solyc09g005075.1.1"/>
    </source>
</evidence>
<dbReference type="AlphaFoldDB" id="A0A3Q7HXE0"/>
<evidence type="ECO:0000313" key="2">
    <source>
        <dbReference type="Proteomes" id="UP000004994"/>
    </source>
</evidence>
<protein>
    <submittedName>
        <fullName evidence="1">Uncharacterized protein</fullName>
    </submittedName>
</protein>
<organism evidence="1">
    <name type="scientific">Solanum lycopersicum</name>
    <name type="common">Tomato</name>
    <name type="synonym">Lycopersicon esculentum</name>
    <dbReference type="NCBI Taxonomy" id="4081"/>
    <lineage>
        <taxon>Eukaryota</taxon>
        <taxon>Viridiplantae</taxon>
        <taxon>Streptophyta</taxon>
        <taxon>Embryophyta</taxon>
        <taxon>Tracheophyta</taxon>
        <taxon>Spermatophyta</taxon>
        <taxon>Magnoliopsida</taxon>
        <taxon>eudicotyledons</taxon>
        <taxon>Gunneridae</taxon>
        <taxon>Pentapetalae</taxon>
        <taxon>asterids</taxon>
        <taxon>lamiids</taxon>
        <taxon>Solanales</taxon>
        <taxon>Solanaceae</taxon>
        <taxon>Solanoideae</taxon>
        <taxon>Solaneae</taxon>
        <taxon>Solanum</taxon>
        <taxon>Solanum subgen. Lycopersicon</taxon>
    </lineage>
</organism>
<reference evidence="1" key="2">
    <citation type="submission" date="2019-01" db="UniProtKB">
        <authorList>
            <consortium name="EnsemblPlants"/>
        </authorList>
    </citation>
    <scope>IDENTIFICATION</scope>
    <source>
        <strain evidence="1">cv. Heinz 1706</strain>
    </source>
</reference>
<sequence>MEIAAPTPYPTPLCLVILHVRFPLNLLERKTRTFRLVEFLNMHGKRSTRLLFPTFRTSNNVQLTSDFGSFPSKIFLLRSKVIRAQPIGNESGITPWSLLFPRFSTPSFGLYSSRHGGIVPLKALLEKSRT</sequence>
<dbReference type="Proteomes" id="UP000004994">
    <property type="component" value="Chromosome 9"/>
</dbReference>
<dbReference type="Gramene" id="Solyc09g005075.1.1">
    <property type="protein sequence ID" value="Solyc09g005075.1.1"/>
    <property type="gene ID" value="Solyc09g005075.1"/>
</dbReference>
<reference evidence="1" key="1">
    <citation type="journal article" date="2012" name="Nature">
        <title>The tomato genome sequence provides insights into fleshy fruit evolution.</title>
        <authorList>
            <consortium name="Tomato Genome Consortium"/>
        </authorList>
    </citation>
    <scope>NUCLEOTIDE SEQUENCE [LARGE SCALE GENOMIC DNA]</scope>
    <source>
        <strain evidence="1">cv. Heinz 1706</strain>
    </source>
</reference>
<dbReference type="InParanoid" id="A0A3Q7HXE0"/>
<name>A0A3Q7HXE0_SOLLC</name>
<dbReference type="EnsemblPlants" id="Solyc09g005075.1.1">
    <property type="protein sequence ID" value="Solyc09g005075.1.1"/>
    <property type="gene ID" value="Solyc09g005075.1"/>
</dbReference>
<accession>A0A3Q7HXE0</accession>
<proteinExistence type="predicted"/>
<keyword evidence="2" id="KW-1185">Reference proteome</keyword>